<dbReference type="GO" id="GO:0017108">
    <property type="term" value="F:5'-flap endonuclease activity"/>
    <property type="evidence" value="ECO:0007669"/>
    <property type="project" value="InterPro"/>
</dbReference>
<comment type="caution">
    <text evidence="11">The sequence shown here is derived from an EMBL/GenBank/DDBJ whole genome shotgun (WGS) entry which is preliminary data.</text>
</comment>
<keyword evidence="2 8" id="KW-0255">Endonuclease</keyword>
<evidence type="ECO:0000256" key="5">
    <source>
        <dbReference type="ARBA" id="ARBA00023172"/>
    </source>
</evidence>
<name>A0A9W9AZ47_9AGAR</name>
<keyword evidence="1 8" id="KW-0540">Nuclease</keyword>
<dbReference type="PROSITE" id="PS51257">
    <property type="entry name" value="PROKAR_LIPOPROTEIN"/>
    <property type="match status" value="1"/>
</dbReference>
<dbReference type="InterPro" id="IPR027520">
    <property type="entry name" value="Slx1"/>
</dbReference>
<comment type="similarity">
    <text evidence="8">Belongs to the SLX1 family.</text>
</comment>
<evidence type="ECO:0000256" key="7">
    <source>
        <dbReference type="ARBA" id="ARBA00023242"/>
    </source>
</evidence>
<comment type="subunit">
    <text evidence="8">Forms a heterodimer with SLX4.</text>
</comment>
<dbReference type="EMBL" id="JANVFS010000003">
    <property type="protein sequence ID" value="KAJ4493928.1"/>
    <property type="molecule type" value="Genomic_DNA"/>
</dbReference>
<dbReference type="Gene3D" id="3.40.1440.10">
    <property type="entry name" value="GIY-YIG endonuclease"/>
    <property type="match status" value="1"/>
</dbReference>
<proteinExistence type="inferred from homology"/>
<reference evidence="11" key="2">
    <citation type="journal article" date="2023" name="Proc. Natl. Acad. Sci. U.S.A.">
        <title>A global phylogenomic analysis of the shiitake genus Lentinula.</title>
        <authorList>
            <person name="Sierra-Patev S."/>
            <person name="Min B."/>
            <person name="Naranjo-Ortiz M."/>
            <person name="Looney B."/>
            <person name="Konkel Z."/>
            <person name="Slot J.C."/>
            <person name="Sakamoto Y."/>
            <person name="Steenwyk J.L."/>
            <person name="Rokas A."/>
            <person name="Carro J."/>
            <person name="Camarero S."/>
            <person name="Ferreira P."/>
            <person name="Molpeceres G."/>
            <person name="Ruiz-Duenas F.J."/>
            <person name="Serrano A."/>
            <person name="Henrissat B."/>
            <person name="Drula E."/>
            <person name="Hughes K.W."/>
            <person name="Mata J.L."/>
            <person name="Ishikawa N.K."/>
            <person name="Vargas-Isla R."/>
            <person name="Ushijima S."/>
            <person name="Smith C.A."/>
            <person name="Donoghue J."/>
            <person name="Ahrendt S."/>
            <person name="Andreopoulos W."/>
            <person name="He G."/>
            <person name="LaButti K."/>
            <person name="Lipzen A."/>
            <person name="Ng V."/>
            <person name="Riley R."/>
            <person name="Sandor L."/>
            <person name="Barry K."/>
            <person name="Martinez A.T."/>
            <person name="Xiao Y."/>
            <person name="Gibbons J.G."/>
            <person name="Terashima K."/>
            <person name="Grigoriev I.V."/>
            <person name="Hibbett D."/>
        </authorList>
    </citation>
    <scope>NUCLEOTIDE SEQUENCE</scope>
    <source>
        <strain evidence="11">Sp2 HRB7682 ss15</strain>
    </source>
</reference>
<dbReference type="HAMAP" id="MF_03100">
    <property type="entry name" value="Endonuc_su_Slx1"/>
    <property type="match status" value="1"/>
</dbReference>
<comment type="cofactor">
    <cofactor evidence="8">
        <name>a divalent metal cation</name>
        <dbReference type="ChEBI" id="CHEBI:60240"/>
    </cofactor>
</comment>
<feature type="region of interest" description="Disordered" evidence="9">
    <location>
        <begin position="424"/>
        <end position="573"/>
    </location>
</feature>
<evidence type="ECO:0000313" key="12">
    <source>
        <dbReference type="Proteomes" id="UP001150238"/>
    </source>
</evidence>
<dbReference type="SUPFAM" id="SSF82771">
    <property type="entry name" value="GIY-YIG endonuclease"/>
    <property type="match status" value="1"/>
</dbReference>
<feature type="domain" description="GIY-YIG" evidence="10">
    <location>
        <begin position="19"/>
        <end position="101"/>
    </location>
</feature>
<comment type="caution">
    <text evidence="8">Lacks conserved residue(s) required for the propagation of feature annotation.</text>
</comment>
<evidence type="ECO:0000256" key="1">
    <source>
        <dbReference type="ARBA" id="ARBA00022722"/>
    </source>
</evidence>
<reference evidence="11" key="1">
    <citation type="submission" date="2022-08" db="EMBL/GenBank/DDBJ databases">
        <authorList>
            <consortium name="DOE Joint Genome Institute"/>
            <person name="Min B."/>
            <person name="Riley R."/>
            <person name="Sierra-Patev S."/>
            <person name="Naranjo-Ortiz M."/>
            <person name="Looney B."/>
            <person name="Konkel Z."/>
            <person name="Slot J.C."/>
            <person name="Sakamoto Y."/>
            <person name="Steenwyk J.L."/>
            <person name="Rokas A."/>
            <person name="Carro J."/>
            <person name="Camarero S."/>
            <person name="Ferreira P."/>
            <person name="Molpeceres G."/>
            <person name="Ruiz-Duenas F.J."/>
            <person name="Serrano A."/>
            <person name="Henrissat B."/>
            <person name="Drula E."/>
            <person name="Hughes K.W."/>
            <person name="Mata J.L."/>
            <person name="Ishikawa N.K."/>
            <person name="Vargas-Isla R."/>
            <person name="Ushijima S."/>
            <person name="Smith C.A."/>
            <person name="Ahrendt S."/>
            <person name="Andreopoulos W."/>
            <person name="He G."/>
            <person name="Labutti K."/>
            <person name="Lipzen A."/>
            <person name="Ng V."/>
            <person name="Sandor L."/>
            <person name="Barry K."/>
            <person name="Martinez A.T."/>
            <person name="Xiao Y."/>
            <person name="Gibbons J.G."/>
            <person name="Terashima K."/>
            <person name="Hibbett D.S."/>
            <person name="Grigoriev I.V."/>
        </authorList>
    </citation>
    <scope>NUCLEOTIDE SEQUENCE</scope>
    <source>
        <strain evidence="11">Sp2 HRB7682 ss15</strain>
    </source>
</reference>
<dbReference type="Pfam" id="PF21202">
    <property type="entry name" value="SLX1_C"/>
    <property type="match status" value="1"/>
</dbReference>
<evidence type="ECO:0000259" key="10">
    <source>
        <dbReference type="PROSITE" id="PS50164"/>
    </source>
</evidence>
<dbReference type="InterPro" id="IPR013083">
    <property type="entry name" value="Znf_RING/FYVE/PHD"/>
</dbReference>
<dbReference type="AlphaFoldDB" id="A0A9W9AZ47"/>
<feature type="compositionally biased region" description="Acidic residues" evidence="9">
    <location>
        <begin position="385"/>
        <end position="400"/>
    </location>
</feature>
<protein>
    <recommendedName>
        <fullName evidence="10">GIY-YIG domain-containing protein</fullName>
    </recommendedName>
</protein>
<evidence type="ECO:0000256" key="8">
    <source>
        <dbReference type="HAMAP-Rule" id="MF_03100"/>
    </source>
</evidence>
<organism evidence="11 12">
    <name type="scientific">Lentinula lateritia</name>
    <dbReference type="NCBI Taxonomy" id="40482"/>
    <lineage>
        <taxon>Eukaryota</taxon>
        <taxon>Fungi</taxon>
        <taxon>Dikarya</taxon>
        <taxon>Basidiomycota</taxon>
        <taxon>Agaricomycotina</taxon>
        <taxon>Agaricomycetes</taxon>
        <taxon>Agaricomycetidae</taxon>
        <taxon>Agaricales</taxon>
        <taxon>Marasmiineae</taxon>
        <taxon>Omphalotaceae</taxon>
        <taxon>Lentinula</taxon>
    </lineage>
</organism>
<dbReference type="PANTHER" id="PTHR20208">
    <property type="entry name" value="STRUCTURE-SPECIFIC ENDONUCLEASE SUBUNIT SLX1"/>
    <property type="match status" value="1"/>
</dbReference>
<dbReference type="GO" id="GO:0033557">
    <property type="term" value="C:Slx1-Slx4 complex"/>
    <property type="evidence" value="ECO:0007669"/>
    <property type="project" value="UniProtKB-UniRule"/>
</dbReference>
<keyword evidence="7 8" id="KW-0539">Nucleus</keyword>
<keyword evidence="6 8" id="KW-0234">DNA repair</keyword>
<feature type="compositionally biased region" description="Basic residues" evidence="9">
    <location>
        <begin position="542"/>
        <end position="551"/>
    </location>
</feature>
<dbReference type="PANTHER" id="PTHR20208:SF10">
    <property type="entry name" value="STRUCTURE-SPECIFIC ENDONUCLEASE SUBUNIT SLX1"/>
    <property type="match status" value="1"/>
</dbReference>
<dbReference type="InterPro" id="IPR048749">
    <property type="entry name" value="SLX1_C"/>
</dbReference>
<comment type="subcellular location">
    <subcellularLocation>
        <location evidence="8">Nucleus</location>
    </subcellularLocation>
</comment>
<keyword evidence="4 8" id="KW-0378">Hydrolase</keyword>
<dbReference type="GO" id="GO:0000724">
    <property type="term" value="P:double-strand break repair via homologous recombination"/>
    <property type="evidence" value="ECO:0007669"/>
    <property type="project" value="TreeGrafter"/>
</dbReference>
<keyword evidence="3 8" id="KW-0227">DNA damage</keyword>
<dbReference type="Proteomes" id="UP001150238">
    <property type="component" value="Unassembled WGS sequence"/>
</dbReference>
<dbReference type="InterPro" id="IPR050381">
    <property type="entry name" value="SLX1_endonuclease"/>
</dbReference>
<feature type="compositionally biased region" description="Polar residues" evidence="9">
    <location>
        <begin position="431"/>
        <end position="452"/>
    </location>
</feature>
<dbReference type="Gene3D" id="3.30.40.10">
    <property type="entry name" value="Zinc/RING finger domain, C3HC4 (zinc finger)"/>
    <property type="match status" value="1"/>
</dbReference>
<comment type="function">
    <text evidence="8">Catalytic subunit of the SLX1-SLX4 structure-specific endonuclease that resolves DNA secondary structures generated during DNA repair and recombination. Has endonuclease activity towards branched DNA substrates, introducing single-strand cuts in duplex DNA close to junctions with ss-DNA.</text>
</comment>
<evidence type="ECO:0000256" key="9">
    <source>
        <dbReference type="SAM" id="MobiDB-lite"/>
    </source>
</evidence>
<dbReference type="InterPro" id="IPR035901">
    <property type="entry name" value="GIY-YIG_endonuc_sf"/>
</dbReference>
<keyword evidence="5 8" id="KW-0233">DNA recombination</keyword>
<evidence type="ECO:0000256" key="3">
    <source>
        <dbReference type="ARBA" id="ARBA00022763"/>
    </source>
</evidence>
<dbReference type="PROSITE" id="PS50164">
    <property type="entry name" value="GIY_YIG"/>
    <property type="match status" value="1"/>
</dbReference>
<evidence type="ECO:0000313" key="11">
    <source>
        <dbReference type="EMBL" id="KAJ4493928.1"/>
    </source>
</evidence>
<evidence type="ECO:0000256" key="2">
    <source>
        <dbReference type="ARBA" id="ARBA00022759"/>
    </source>
</evidence>
<evidence type="ECO:0000256" key="4">
    <source>
        <dbReference type="ARBA" id="ARBA00022801"/>
    </source>
</evidence>
<gene>
    <name evidence="11" type="ORF">C8J55DRAFT_172002</name>
</gene>
<feature type="compositionally biased region" description="Acidic residues" evidence="9">
    <location>
        <begin position="467"/>
        <end position="478"/>
    </location>
</feature>
<dbReference type="GO" id="GO:0008821">
    <property type="term" value="F:crossover junction DNA endonuclease activity"/>
    <property type="evidence" value="ECO:0007669"/>
    <property type="project" value="TreeGrafter"/>
</dbReference>
<dbReference type="Pfam" id="PF01541">
    <property type="entry name" value="GIY-YIG"/>
    <property type="match status" value="1"/>
</dbReference>
<dbReference type="InterPro" id="IPR000305">
    <property type="entry name" value="GIY-YIG_endonuc"/>
</dbReference>
<evidence type="ECO:0000256" key="6">
    <source>
        <dbReference type="ARBA" id="ARBA00023204"/>
    </source>
</evidence>
<sequence>MRAGRQGNRSSLLSHTFPSFYACYLLKSVQTPTSKATYIGSTPNPPRRIRQHNGELTQGAYKTKRGRPWIMQLIVHGFPSKLAALQFEWAWQHPNLSRHIRDENGKVFTTTGRGLKQNIQILRFMISIHPYNLWPLHVKIFTPQALKIWDGLAGTQGKGKGKEKAINSAHAVILPRGFTHTVELEGVDGKLAGGSGRSVPIDVQDEKFTTTHLKKHNDLIASKKHLECSVCRELLNNYISDPLTHALCPHNSCNGTAHLLCLSQHFISQSLSGNYNPSDAPMVPRGGNCPSCFNFVLWGDVVKGCYRRSAGGAVSVEEDEEALEKMYKSDSLAEDTSSHDRDPSRANNDNAQGKKRKAKRVVSPRKKREREGCIESSTSSLGEEFNFDEVEEERYSDDPEVVGTSRRRMATSSPTKFKIGNAHLTIPTPVTPSASTHTRKPQTTIFTSSPTPRKQVRGIRSPKDYQESSEGELFDFDDVERLSSNNDDEAPKRKVGRPKKVLNVDGAVSGPSIYPTGAAKRRGRPRKDSLNIGLSSTSSKTPTKKLSKSSKRMLMSRPLGKLAAAPLEPPRSNVLPLYLSDSDDDVLVHTMSSLSVSSPSSSI</sequence>
<dbReference type="FunFam" id="3.40.1440.10:FF:000006">
    <property type="entry name" value="Structure-specific endonuclease subunit SLX1"/>
    <property type="match status" value="1"/>
</dbReference>
<feature type="region of interest" description="Disordered" evidence="9">
    <location>
        <begin position="325"/>
        <end position="412"/>
    </location>
</feature>
<dbReference type="CDD" id="cd10455">
    <property type="entry name" value="GIY-YIG_SLX1"/>
    <property type="match status" value="1"/>
</dbReference>
<accession>A0A9W9AZ47</accession>
<feature type="compositionally biased region" description="Basic residues" evidence="9">
    <location>
        <begin position="353"/>
        <end position="368"/>
    </location>
</feature>